<feature type="transmembrane region" description="Helical" evidence="7">
    <location>
        <begin position="342"/>
        <end position="365"/>
    </location>
</feature>
<keyword evidence="3 7" id="KW-0812">Transmembrane</keyword>
<organism evidence="9 10">
    <name type="scientific">Cylindrotheca closterium</name>
    <dbReference type="NCBI Taxonomy" id="2856"/>
    <lineage>
        <taxon>Eukaryota</taxon>
        <taxon>Sar</taxon>
        <taxon>Stramenopiles</taxon>
        <taxon>Ochrophyta</taxon>
        <taxon>Bacillariophyta</taxon>
        <taxon>Bacillariophyceae</taxon>
        <taxon>Bacillariophycidae</taxon>
        <taxon>Bacillariales</taxon>
        <taxon>Bacillariaceae</taxon>
        <taxon>Cylindrotheca</taxon>
    </lineage>
</organism>
<feature type="domain" description="Major facilitator superfamily associated" evidence="8">
    <location>
        <begin position="107"/>
        <end position="499"/>
    </location>
</feature>
<evidence type="ECO:0000256" key="4">
    <source>
        <dbReference type="ARBA" id="ARBA00022989"/>
    </source>
</evidence>
<feature type="compositionally biased region" description="Polar residues" evidence="6">
    <location>
        <begin position="570"/>
        <end position="579"/>
    </location>
</feature>
<evidence type="ECO:0000259" key="8">
    <source>
        <dbReference type="Pfam" id="PF12832"/>
    </source>
</evidence>
<dbReference type="InterPro" id="IPR036259">
    <property type="entry name" value="MFS_trans_sf"/>
</dbReference>
<feature type="transmembrane region" description="Helical" evidence="7">
    <location>
        <begin position="377"/>
        <end position="395"/>
    </location>
</feature>
<feature type="transmembrane region" description="Helical" evidence="7">
    <location>
        <begin position="437"/>
        <end position="457"/>
    </location>
</feature>
<dbReference type="PANTHER" id="PTHR16172">
    <property type="entry name" value="MAJOR FACILITATOR SUPERFAMILY DOMAIN-CONTAINING PROTEIN 6-LIKE"/>
    <property type="match status" value="1"/>
</dbReference>
<evidence type="ECO:0000256" key="2">
    <source>
        <dbReference type="ARBA" id="ARBA00005241"/>
    </source>
</evidence>
<keyword evidence="10" id="KW-1185">Reference proteome</keyword>
<keyword evidence="4 7" id="KW-1133">Transmembrane helix</keyword>
<feature type="transmembrane region" description="Helical" evidence="7">
    <location>
        <begin position="192"/>
        <end position="210"/>
    </location>
</feature>
<keyword evidence="5 7" id="KW-0472">Membrane</keyword>
<name>A0AAD2G0A0_9STRA</name>
<dbReference type="AlphaFoldDB" id="A0AAD2G0A0"/>
<dbReference type="GO" id="GO:0016020">
    <property type="term" value="C:membrane"/>
    <property type="evidence" value="ECO:0007669"/>
    <property type="project" value="UniProtKB-SubCell"/>
</dbReference>
<dbReference type="Gene3D" id="1.20.1250.20">
    <property type="entry name" value="MFS general substrate transporter like domains"/>
    <property type="match status" value="2"/>
</dbReference>
<comment type="caution">
    <text evidence="9">The sequence shown here is derived from an EMBL/GenBank/DDBJ whole genome shotgun (WGS) entry which is preliminary data.</text>
</comment>
<evidence type="ECO:0000256" key="5">
    <source>
        <dbReference type="ARBA" id="ARBA00023136"/>
    </source>
</evidence>
<gene>
    <name evidence="9" type="ORF">CYCCA115_LOCUS17292</name>
</gene>
<dbReference type="InterPro" id="IPR024989">
    <property type="entry name" value="MFS_assoc_dom"/>
</dbReference>
<accession>A0AAD2G0A0</accession>
<dbReference type="Pfam" id="PF12832">
    <property type="entry name" value="MFS_1_like"/>
    <property type="match status" value="1"/>
</dbReference>
<evidence type="ECO:0000313" key="10">
    <source>
        <dbReference type="Proteomes" id="UP001295423"/>
    </source>
</evidence>
<evidence type="ECO:0000313" key="9">
    <source>
        <dbReference type="EMBL" id="CAJ1958670.1"/>
    </source>
</evidence>
<dbReference type="EMBL" id="CAKOGP040001980">
    <property type="protein sequence ID" value="CAJ1958670.1"/>
    <property type="molecule type" value="Genomic_DNA"/>
</dbReference>
<evidence type="ECO:0000256" key="3">
    <source>
        <dbReference type="ARBA" id="ARBA00022692"/>
    </source>
</evidence>
<feature type="compositionally biased region" description="Basic and acidic residues" evidence="6">
    <location>
        <begin position="526"/>
        <end position="552"/>
    </location>
</feature>
<reference evidence="9" key="1">
    <citation type="submission" date="2023-08" db="EMBL/GenBank/DDBJ databases">
        <authorList>
            <person name="Audoor S."/>
            <person name="Bilcke G."/>
        </authorList>
    </citation>
    <scope>NUCLEOTIDE SEQUENCE</scope>
</reference>
<dbReference type="InterPro" id="IPR051717">
    <property type="entry name" value="MFS_MFSD6"/>
</dbReference>
<evidence type="ECO:0000256" key="1">
    <source>
        <dbReference type="ARBA" id="ARBA00004141"/>
    </source>
</evidence>
<feature type="transmembrane region" description="Helical" evidence="7">
    <location>
        <begin position="279"/>
        <end position="298"/>
    </location>
</feature>
<comment type="similarity">
    <text evidence="2">Belongs to the major facilitator superfamily. MFSD6 family.</text>
</comment>
<evidence type="ECO:0000256" key="6">
    <source>
        <dbReference type="SAM" id="MobiDB-lite"/>
    </source>
</evidence>
<comment type="subcellular location">
    <subcellularLocation>
        <location evidence="1">Membrane</location>
        <topology evidence="1">Multi-pass membrane protein</topology>
    </subcellularLocation>
</comment>
<feature type="transmembrane region" description="Helical" evidence="7">
    <location>
        <begin position="136"/>
        <end position="159"/>
    </location>
</feature>
<feature type="transmembrane region" description="Helical" evidence="7">
    <location>
        <begin position="102"/>
        <end position="124"/>
    </location>
</feature>
<feature type="transmembrane region" description="Helical" evidence="7">
    <location>
        <begin position="407"/>
        <end position="425"/>
    </location>
</feature>
<evidence type="ECO:0000256" key="7">
    <source>
        <dbReference type="SAM" id="Phobius"/>
    </source>
</evidence>
<dbReference type="PANTHER" id="PTHR16172:SF41">
    <property type="entry name" value="MAJOR FACILITATOR SUPERFAMILY DOMAIN-CONTAINING PROTEIN 6-LIKE"/>
    <property type="match status" value="1"/>
</dbReference>
<proteinExistence type="inferred from homology"/>
<protein>
    <recommendedName>
        <fullName evidence="8">Major facilitator superfamily associated domain-containing protein</fullName>
    </recommendedName>
</protein>
<feature type="transmembrane region" description="Helical" evidence="7">
    <location>
        <begin position="165"/>
        <end position="185"/>
    </location>
</feature>
<feature type="region of interest" description="Disordered" evidence="6">
    <location>
        <begin position="509"/>
        <end position="579"/>
    </location>
</feature>
<feature type="transmembrane region" description="Helical" evidence="7">
    <location>
        <begin position="463"/>
        <end position="484"/>
    </location>
</feature>
<dbReference type="SUPFAM" id="SSF103473">
    <property type="entry name" value="MFS general substrate transporter"/>
    <property type="match status" value="1"/>
</dbReference>
<dbReference type="CDD" id="cd17335">
    <property type="entry name" value="MFS_MFSD6"/>
    <property type="match status" value="1"/>
</dbReference>
<sequence>MDRASSNGPETSRSYSPMRPGVTKRTFLLLLAALLFNEAILVDSIRIVPNYSVKPRQQSKLQRDTAFRQRRSLVFLRGGDDDASSNKALESKASKREDDPKILMLIRLLFLTYYGSLGSLLPYLPVYYHSLGHGGHVIGMLGAIKPFTTFLVAPLWGIISDQTGNPFAVLYFTFLVSLVGQLMVAWKSNPKYIMTMVFITAFFNAPVKSLLDSMVMSHLNDRSRYGRLRLWGQLGFGIGSSGVGLLLSKSKHQTFNPLPGHTSMEKAHNFWQSLTGYKLLFLTYAMLSLPTWICIVAFHKLHDEKEKEKMVLTAAKRSNSSKSKNTVGILDGINVLFHSSDAILFFALVFVVGISSGVIENFAYVRIREVGGTGREMGISRLVSSISGAPMFWFSGKLTECLGADKVIVLSLISYVARFVIYALMKHPYQGLPAEALRGVTFAAFWSTCTIYASSIAPPGMSATLLMFLNAMYGGLGQSLGAIIGGKLQSKLGTVKTFLYSGLEDTDSDCATSEAENEEDNNIEEAQSKELHHRPNELVHHAEEKPRDRTDDGLSGSGASLVVKSPPPTQKSSFDPNLR</sequence>
<dbReference type="Proteomes" id="UP001295423">
    <property type="component" value="Unassembled WGS sequence"/>
</dbReference>